<gene>
    <name evidence="1" type="ORF">GGR23_004472</name>
</gene>
<evidence type="ECO:0000313" key="2">
    <source>
        <dbReference type="Proteomes" id="UP000528286"/>
    </source>
</evidence>
<dbReference type="RefSeq" id="WP_183368479.1">
    <property type="nucleotide sequence ID" value="NZ_JACIEZ010000017.1"/>
</dbReference>
<organism evidence="1 2">
    <name type="scientific">Gellertiella hungarica</name>
    <dbReference type="NCBI Taxonomy" id="1572859"/>
    <lineage>
        <taxon>Bacteria</taxon>
        <taxon>Pseudomonadati</taxon>
        <taxon>Pseudomonadota</taxon>
        <taxon>Alphaproteobacteria</taxon>
        <taxon>Hyphomicrobiales</taxon>
        <taxon>Rhizobiaceae</taxon>
        <taxon>Gellertiella</taxon>
    </lineage>
</organism>
<name>A0A7W6J9E7_9HYPH</name>
<dbReference type="Proteomes" id="UP000528286">
    <property type="component" value="Unassembled WGS sequence"/>
</dbReference>
<evidence type="ECO:0000313" key="1">
    <source>
        <dbReference type="EMBL" id="MBB4067241.1"/>
    </source>
</evidence>
<comment type="caution">
    <text evidence="1">The sequence shown here is derived from an EMBL/GenBank/DDBJ whole genome shotgun (WGS) entry which is preliminary data.</text>
</comment>
<sequence length="191" mass="21873">MQSESVDTHQGHINKVITSIERDLAVLTKRREQIVAEIERLDGEARTIDESLKHLEHAKVSLSRAPARHVSVKTAADAELQSSLPEVPEGFAKRQMERPKSQAWQIRQLAYQVLKAQGHPLSRAEIYEKLLSLGFVIEHRTPAKHLGRILTDSKEFEYRENGYWIAGEPITATIQRHKRFRSRKKRPGAKT</sequence>
<dbReference type="AlphaFoldDB" id="A0A7W6J9E7"/>
<reference evidence="1 2" key="1">
    <citation type="submission" date="2020-08" db="EMBL/GenBank/DDBJ databases">
        <title>Genomic Encyclopedia of Type Strains, Phase IV (KMG-IV): sequencing the most valuable type-strain genomes for metagenomic binning, comparative biology and taxonomic classification.</title>
        <authorList>
            <person name="Goeker M."/>
        </authorList>
    </citation>
    <scope>NUCLEOTIDE SEQUENCE [LARGE SCALE GENOMIC DNA]</scope>
    <source>
        <strain evidence="1 2">DSM 29853</strain>
    </source>
</reference>
<evidence type="ECO:0008006" key="3">
    <source>
        <dbReference type="Google" id="ProtNLM"/>
    </source>
</evidence>
<protein>
    <recommendedName>
        <fullName evidence="3">HTH HARE-type domain-containing protein</fullName>
    </recommendedName>
</protein>
<accession>A0A7W6J9E7</accession>
<proteinExistence type="predicted"/>
<dbReference type="EMBL" id="JACIEZ010000017">
    <property type="protein sequence ID" value="MBB4067241.1"/>
    <property type="molecule type" value="Genomic_DNA"/>
</dbReference>
<keyword evidence="2" id="KW-1185">Reference proteome</keyword>